<dbReference type="InterPro" id="IPR006000">
    <property type="entry name" value="Xylulokinase"/>
</dbReference>
<evidence type="ECO:0000256" key="2">
    <source>
        <dbReference type="ARBA" id="ARBA00022629"/>
    </source>
</evidence>
<organism evidence="13 14">
    <name type="scientific">Anaerococcus porci</name>
    <dbReference type="NCBI Taxonomy" id="2652269"/>
    <lineage>
        <taxon>Bacteria</taxon>
        <taxon>Bacillati</taxon>
        <taxon>Bacillota</taxon>
        <taxon>Tissierellia</taxon>
        <taxon>Tissierellales</taxon>
        <taxon>Peptoniphilaceae</taxon>
        <taxon>Anaerococcus</taxon>
    </lineage>
</organism>
<dbReference type="PIRSF" id="PIRSF000538">
    <property type="entry name" value="GlpK"/>
    <property type="match status" value="1"/>
</dbReference>
<name>A0A6N7VSJ6_9FIRM</name>
<protein>
    <recommendedName>
        <fullName evidence="8 10">Xylulose kinase</fullName>
        <shortName evidence="8 10">Xylulokinase</shortName>
        <ecNumber evidence="8 10">2.7.1.17</ecNumber>
    </recommendedName>
</protein>
<dbReference type="InterPro" id="IPR018483">
    <property type="entry name" value="Carb_kinase_FGGY_CS"/>
</dbReference>
<keyword evidence="3 8" id="KW-0808">Transferase</keyword>
<dbReference type="HAMAP" id="MF_02220">
    <property type="entry name" value="XylB"/>
    <property type="match status" value="1"/>
</dbReference>
<comment type="catalytic activity">
    <reaction evidence="8 10">
        <text>D-xylulose + ATP = D-xylulose 5-phosphate + ADP + H(+)</text>
        <dbReference type="Rhea" id="RHEA:10964"/>
        <dbReference type="ChEBI" id="CHEBI:15378"/>
        <dbReference type="ChEBI" id="CHEBI:17140"/>
        <dbReference type="ChEBI" id="CHEBI:30616"/>
        <dbReference type="ChEBI" id="CHEBI:57737"/>
        <dbReference type="ChEBI" id="CHEBI:456216"/>
        <dbReference type="EC" id="2.7.1.17"/>
    </reaction>
</comment>
<evidence type="ECO:0000256" key="1">
    <source>
        <dbReference type="ARBA" id="ARBA00009156"/>
    </source>
</evidence>
<dbReference type="GO" id="GO:0005998">
    <property type="term" value="P:xylulose catabolic process"/>
    <property type="evidence" value="ECO:0007669"/>
    <property type="project" value="UniProtKB-UniRule"/>
</dbReference>
<dbReference type="Pfam" id="PF02782">
    <property type="entry name" value="FGGY_C"/>
    <property type="match status" value="1"/>
</dbReference>
<keyword evidence="6 8" id="KW-0067">ATP-binding</keyword>
<evidence type="ECO:0000313" key="14">
    <source>
        <dbReference type="Proteomes" id="UP000441925"/>
    </source>
</evidence>
<evidence type="ECO:0000313" key="13">
    <source>
        <dbReference type="EMBL" id="MSS77822.1"/>
    </source>
</evidence>
<reference evidence="13 14" key="1">
    <citation type="submission" date="2019-08" db="EMBL/GenBank/DDBJ databases">
        <title>In-depth cultivation of the pig gut microbiome towards novel bacterial diversity and tailored functional studies.</title>
        <authorList>
            <person name="Wylensek D."/>
            <person name="Hitch T.C.A."/>
            <person name="Clavel T."/>
        </authorList>
    </citation>
    <scope>NUCLEOTIDE SEQUENCE [LARGE SCALE GENOMIC DNA]</scope>
    <source>
        <strain evidence="13 14">WCA-380-WT-2B</strain>
    </source>
</reference>
<keyword evidence="14" id="KW-1185">Reference proteome</keyword>
<dbReference type="PANTHER" id="PTHR43095:SF5">
    <property type="entry name" value="XYLULOSE KINASE"/>
    <property type="match status" value="1"/>
</dbReference>
<evidence type="ECO:0000256" key="10">
    <source>
        <dbReference type="RuleBase" id="RU364073"/>
    </source>
</evidence>
<dbReference type="RefSeq" id="WP_154540349.1">
    <property type="nucleotide sequence ID" value="NZ_VULQ01000005.1"/>
</dbReference>
<accession>A0A6N7VSJ6</accession>
<dbReference type="PANTHER" id="PTHR43095">
    <property type="entry name" value="SUGAR KINASE"/>
    <property type="match status" value="1"/>
</dbReference>
<dbReference type="InterPro" id="IPR043129">
    <property type="entry name" value="ATPase_NBD"/>
</dbReference>
<dbReference type="EMBL" id="VULQ01000005">
    <property type="protein sequence ID" value="MSS77822.1"/>
    <property type="molecule type" value="Genomic_DNA"/>
</dbReference>
<feature type="active site" description="Proton acceptor" evidence="8">
    <location>
        <position position="238"/>
    </location>
</feature>
<comment type="function">
    <text evidence="8">Catalyzes the phosphorylation of D-xylulose to D-xylulose 5-phosphate.</text>
</comment>
<dbReference type="EC" id="2.7.1.17" evidence="8 10"/>
<evidence type="ECO:0000256" key="8">
    <source>
        <dbReference type="HAMAP-Rule" id="MF_02220"/>
    </source>
</evidence>
<evidence type="ECO:0000259" key="12">
    <source>
        <dbReference type="Pfam" id="PF02782"/>
    </source>
</evidence>
<feature type="domain" description="Carbohydrate kinase FGGY C-terminal" evidence="12">
    <location>
        <begin position="256"/>
        <end position="442"/>
    </location>
</feature>
<keyword evidence="4 8" id="KW-0547">Nucleotide-binding</keyword>
<dbReference type="InterPro" id="IPR000577">
    <property type="entry name" value="Carb_kinase_FGGY"/>
</dbReference>
<feature type="binding site" evidence="8">
    <location>
        <begin position="80"/>
        <end position="81"/>
    </location>
    <ligand>
        <name>substrate</name>
    </ligand>
</feature>
<dbReference type="InterPro" id="IPR050406">
    <property type="entry name" value="FGGY_Carb_Kinase"/>
</dbReference>
<dbReference type="PROSITE" id="PS00445">
    <property type="entry name" value="FGGY_KINASES_2"/>
    <property type="match status" value="1"/>
</dbReference>
<dbReference type="Pfam" id="PF00370">
    <property type="entry name" value="FGGY_N"/>
    <property type="match status" value="1"/>
</dbReference>
<keyword evidence="2 8" id="KW-0859">Xylose metabolism</keyword>
<evidence type="ECO:0000256" key="5">
    <source>
        <dbReference type="ARBA" id="ARBA00022777"/>
    </source>
</evidence>
<dbReference type="AlphaFoldDB" id="A0A6N7VSJ6"/>
<evidence type="ECO:0000259" key="11">
    <source>
        <dbReference type="Pfam" id="PF00370"/>
    </source>
</evidence>
<keyword evidence="7 8" id="KW-0119">Carbohydrate metabolism</keyword>
<dbReference type="NCBIfam" id="TIGR01312">
    <property type="entry name" value="XylB"/>
    <property type="match status" value="1"/>
</dbReference>
<dbReference type="GO" id="GO:0042732">
    <property type="term" value="P:D-xylose metabolic process"/>
    <property type="evidence" value="ECO:0007669"/>
    <property type="project" value="UniProtKB-KW"/>
</dbReference>
<sequence>MNYILGIDLGTSSLKGVVFDDKANFIGSSSASYDVYNPKKGYSEQDPNDWIKAFEKVVDNLNNSLNIKDNLVALSFSGQMHSLVLLDKNSIPLRKAILWNDVRNSKQCDYIMNEFSQDLLCMTNNIALEGFTLPKILWVKENEPKIYENVNKILLPKDYLRYYLTGKFNMDYSDASGTLLLDLKKHKWSDEILDKFEINKECLPDLVNSTDLIGSIREDLKKKYGFKNDVKVFAGAADNSASEIGSGVIGKENSMLLSIGTSGVILYPEKNVHNLYKGKLHFFNSINKNLYYSMGVTLAAGQSLSWFKNNFAKDESFGKLTENIDKISPGSDGLLFTPYLNGERSPYFDSKIRASFIGLDISHTKLHLVRSILEGITFSLKDNFEIINNSLDSKIDNIISTGGGSKNKDWLQIQADIFNKNILTIDIEEGPGLGAAMIAALGMGYYKNLVECSKAFIKYNNLIKPNLENVKIYEKLFKEYRKIYTNTKDICKNLSII</sequence>
<dbReference type="SUPFAM" id="SSF53067">
    <property type="entry name" value="Actin-like ATPase domain"/>
    <property type="match status" value="2"/>
</dbReference>
<dbReference type="GO" id="GO:0005524">
    <property type="term" value="F:ATP binding"/>
    <property type="evidence" value="ECO:0007669"/>
    <property type="project" value="UniProtKB-UniRule"/>
</dbReference>
<evidence type="ECO:0000256" key="4">
    <source>
        <dbReference type="ARBA" id="ARBA00022741"/>
    </source>
</evidence>
<evidence type="ECO:0000256" key="3">
    <source>
        <dbReference type="ARBA" id="ARBA00022679"/>
    </source>
</evidence>
<evidence type="ECO:0000256" key="6">
    <source>
        <dbReference type="ARBA" id="ARBA00022840"/>
    </source>
</evidence>
<evidence type="ECO:0000256" key="9">
    <source>
        <dbReference type="RuleBase" id="RU003733"/>
    </source>
</evidence>
<evidence type="ECO:0000256" key="7">
    <source>
        <dbReference type="ARBA" id="ARBA00023277"/>
    </source>
</evidence>
<dbReference type="InterPro" id="IPR018484">
    <property type="entry name" value="FGGY_N"/>
</dbReference>
<dbReference type="Gene3D" id="3.30.420.40">
    <property type="match status" value="2"/>
</dbReference>
<feature type="domain" description="Carbohydrate kinase FGGY N-terminal" evidence="11">
    <location>
        <begin position="3"/>
        <end position="245"/>
    </location>
</feature>
<keyword evidence="5 8" id="KW-0418">Kinase</keyword>
<comment type="caution">
    <text evidence="13">The sequence shown here is derived from an EMBL/GenBank/DDBJ whole genome shotgun (WGS) entry which is preliminary data.</text>
</comment>
<dbReference type="PROSITE" id="PS00933">
    <property type="entry name" value="FGGY_KINASES_1"/>
    <property type="match status" value="1"/>
</dbReference>
<feature type="site" description="Important for activity" evidence="8">
    <location>
        <position position="8"/>
    </location>
</feature>
<dbReference type="CDD" id="cd07808">
    <property type="entry name" value="ASKHA_NBD_FGGY_EcXK-like"/>
    <property type="match status" value="1"/>
</dbReference>
<dbReference type="Proteomes" id="UP000441925">
    <property type="component" value="Unassembled WGS sequence"/>
</dbReference>
<gene>
    <name evidence="8 10 13" type="primary">xylB</name>
    <name evidence="13" type="ORF">FYJ26_05240</name>
</gene>
<dbReference type="InterPro" id="IPR018485">
    <property type="entry name" value="FGGY_C"/>
</dbReference>
<comment type="similarity">
    <text evidence="1 8 9">Belongs to the FGGY kinase family.</text>
</comment>
<proteinExistence type="inferred from homology"/>
<dbReference type="GO" id="GO:0004856">
    <property type="term" value="F:D-xylulokinase activity"/>
    <property type="evidence" value="ECO:0007669"/>
    <property type="project" value="UniProtKB-UniRule"/>
</dbReference>